<feature type="compositionally biased region" description="Low complexity" evidence="7">
    <location>
        <begin position="596"/>
        <end position="615"/>
    </location>
</feature>
<dbReference type="PROSITE" id="PS00972">
    <property type="entry name" value="USP_1"/>
    <property type="match status" value="1"/>
</dbReference>
<dbReference type="InterPro" id="IPR028889">
    <property type="entry name" value="USP"/>
</dbReference>
<dbReference type="GO" id="GO:0005634">
    <property type="term" value="C:nucleus"/>
    <property type="evidence" value="ECO:0007669"/>
    <property type="project" value="TreeGrafter"/>
</dbReference>
<dbReference type="GO" id="GO:0016579">
    <property type="term" value="P:protein deubiquitination"/>
    <property type="evidence" value="ECO:0007669"/>
    <property type="project" value="InterPro"/>
</dbReference>
<dbReference type="GO" id="GO:0004843">
    <property type="term" value="F:cysteine-type deubiquitinase activity"/>
    <property type="evidence" value="ECO:0007669"/>
    <property type="project" value="UniProtKB-UniRule"/>
</dbReference>
<dbReference type="PANTHER" id="PTHR24006">
    <property type="entry name" value="UBIQUITIN CARBOXYL-TERMINAL HYDROLASE"/>
    <property type="match status" value="1"/>
</dbReference>
<dbReference type="PROSITE" id="PS50235">
    <property type="entry name" value="USP_3"/>
    <property type="match status" value="1"/>
</dbReference>
<feature type="compositionally biased region" description="Low complexity" evidence="7">
    <location>
        <begin position="266"/>
        <end position="281"/>
    </location>
</feature>
<evidence type="ECO:0000313" key="10">
    <source>
        <dbReference type="Proteomes" id="UP000054516"/>
    </source>
</evidence>
<keyword evidence="4 6" id="KW-0378">Hydrolase</keyword>
<protein>
    <recommendedName>
        <fullName evidence="6">Ubiquitin carboxyl-terminal hydrolase</fullName>
        <ecNumber evidence="6">3.4.19.12</ecNumber>
    </recommendedName>
</protein>
<feature type="compositionally biased region" description="Polar residues" evidence="7">
    <location>
        <begin position="386"/>
        <end position="405"/>
    </location>
</feature>
<accession>A0A1S7UJF1</accession>
<feature type="region of interest" description="Disordered" evidence="7">
    <location>
        <begin position="596"/>
        <end position="622"/>
    </location>
</feature>
<dbReference type="Pfam" id="PF00443">
    <property type="entry name" value="UCH"/>
    <property type="match status" value="1"/>
</dbReference>
<dbReference type="EMBL" id="DF977449">
    <property type="protein sequence ID" value="GAP83140.1"/>
    <property type="molecule type" value="Genomic_DNA"/>
</dbReference>
<name>A0A1S7UJF1_ROSNE</name>
<feature type="compositionally biased region" description="Gly residues" evidence="7">
    <location>
        <begin position="15"/>
        <end position="26"/>
    </location>
</feature>
<feature type="compositionally biased region" description="Polar residues" evidence="7">
    <location>
        <begin position="350"/>
        <end position="376"/>
    </location>
</feature>
<keyword evidence="10" id="KW-1185">Reference proteome</keyword>
<dbReference type="EC" id="3.4.19.12" evidence="6"/>
<dbReference type="CDD" id="cd02257">
    <property type="entry name" value="Peptidase_C19"/>
    <property type="match status" value="1"/>
</dbReference>
<feature type="compositionally biased region" description="Polar residues" evidence="7">
    <location>
        <begin position="305"/>
        <end position="323"/>
    </location>
</feature>
<dbReference type="PANTHER" id="PTHR24006:SF687">
    <property type="entry name" value="UBIQUITIN CARBOXYL-TERMINAL HYDROLASE 10"/>
    <property type="match status" value="1"/>
</dbReference>
<dbReference type="SUPFAM" id="SSF54001">
    <property type="entry name" value="Cysteine proteinases"/>
    <property type="match status" value="1"/>
</dbReference>
<dbReference type="InterPro" id="IPR038765">
    <property type="entry name" value="Papain-like_cys_pep_sf"/>
</dbReference>
<sequence length="919" mass="98949">MSGSHLPAGQPMPGSVGGVASGPGLHGGRRRAIPAYSPHPAYHHTQHQQQANLLYPNSYMNPYSTGYYTPQQLAPHYQTGHVASPYSMPSYTTYSQRSPPPVHQTYPPIVSSSMQSHHQTYARPPPQPQQASPALPTSLSFPTTAPPPLVPAPVPQTPISTLPAQAAVTSLSPTTSQSQATATPSVPEVELVTEVERIQRYPVPWLSVPDEPFPPRSSKSKRRRRRIDVTESVELPMSIKPNTEPGETKTPSSDGSVVPDAHQGETASVVTPVTGSSSGKSIDIPSEEVHGQPAAAAQVSPKDAPSTSAPTQANKSAARTTTPAVPVIPAMPKTTHTEPKSPPSPGATLAATSSGPGPSTETVQAGSGTGHNTLQPTKAPPKLWSNLFQNQAPATTPSDPNNPGSTALGPGAPSNDAANTGIGAPGPGTFVKSNVNSLAEALRDYKVSNGHNIIFLEPRGLVNTGNMCYMNSVLQALVFCTPFYNFIDQAGQAAAYNFNSETPLIDAMVMFLREYPVIDTATSVDQLQKRLKRDELDRYGEPFTPKFVYEAIKRLPRFASMQRGHQQDAEEFLGFLLQALGDECAHIMRRLDEVPATASSPISASPGAPSPTSATNESEWLEVGKKQRAAITRSSGHATSSPISKIFSGQIRSVLRVTGQKESVTFETYQPMQLDIGDTHVNNIVDALKYYTRVERIQGDFGSTRPDTKTTKQVLIESIPPVLILHLKRFKYDAVDNSTSKLWTKIDYPLELELPKEIFSPLKRTALQTEGLGFPKYRLTAVIYHHGKSASGGHYTADILRQDNQEWIRVDDTIIRPIKVEEVAGSSTDRNPATPAVRVDQKHVTTGPTTGNRFEGIGGEDGADDEGWNRVSSAGTGTKKYSSVVNTDSPSNIASAKAKPAKDNIKDNKVAYLLFYQKI</sequence>
<dbReference type="OMA" id="AMIMFMK"/>
<feature type="region of interest" description="Disordered" evidence="7">
    <location>
        <begin position="205"/>
        <end position="425"/>
    </location>
</feature>
<dbReference type="Proteomes" id="UP000054516">
    <property type="component" value="Unassembled WGS sequence"/>
</dbReference>
<comment type="catalytic activity">
    <reaction evidence="1 6">
        <text>Thiol-dependent hydrolysis of ester, thioester, amide, peptide and isopeptide bonds formed by the C-terminal Gly of ubiquitin (a 76-residue protein attached to proteins as an intracellular targeting signal).</text>
        <dbReference type="EC" id="3.4.19.12"/>
    </reaction>
</comment>
<keyword evidence="2 6" id="KW-0645">Protease</keyword>
<dbReference type="GO" id="GO:0005829">
    <property type="term" value="C:cytosol"/>
    <property type="evidence" value="ECO:0007669"/>
    <property type="project" value="TreeGrafter"/>
</dbReference>
<feature type="region of interest" description="Disordered" evidence="7">
    <location>
        <begin position="1"/>
        <end position="45"/>
    </location>
</feature>
<proteinExistence type="inferred from homology"/>
<dbReference type="InterPro" id="IPR050164">
    <property type="entry name" value="Peptidase_C19"/>
</dbReference>
<evidence type="ECO:0000256" key="5">
    <source>
        <dbReference type="ARBA" id="ARBA00022807"/>
    </source>
</evidence>
<dbReference type="InterPro" id="IPR001394">
    <property type="entry name" value="Peptidase_C19_UCH"/>
</dbReference>
<gene>
    <name evidence="9" type="ORF">SAMD00023353_0401410</name>
</gene>
<keyword evidence="5 6" id="KW-0788">Thiol protease</keyword>
<dbReference type="OrthoDB" id="429671at2759"/>
<dbReference type="AlphaFoldDB" id="A0A1S7UJF1"/>
<organism evidence="9">
    <name type="scientific">Rosellinia necatrix</name>
    <name type="common">White root-rot fungus</name>
    <dbReference type="NCBI Taxonomy" id="77044"/>
    <lineage>
        <taxon>Eukaryota</taxon>
        <taxon>Fungi</taxon>
        <taxon>Dikarya</taxon>
        <taxon>Ascomycota</taxon>
        <taxon>Pezizomycotina</taxon>
        <taxon>Sordariomycetes</taxon>
        <taxon>Xylariomycetidae</taxon>
        <taxon>Xylariales</taxon>
        <taxon>Xylariaceae</taxon>
        <taxon>Rosellinia</taxon>
    </lineage>
</organism>
<evidence type="ECO:0000256" key="6">
    <source>
        <dbReference type="RuleBase" id="RU366025"/>
    </source>
</evidence>
<dbReference type="GO" id="GO:0006508">
    <property type="term" value="P:proteolysis"/>
    <property type="evidence" value="ECO:0007669"/>
    <property type="project" value="UniProtKB-KW"/>
</dbReference>
<evidence type="ECO:0000256" key="4">
    <source>
        <dbReference type="ARBA" id="ARBA00022801"/>
    </source>
</evidence>
<feature type="compositionally biased region" description="Low complexity" evidence="7">
    <location>
        <begin position="169"/>
        <end position="185"/>
    </location>
</feature>
<feature type="compositionally biased region" description="Pro residues" evidence="7">
    <location>
        <begin position="144"/>
        <end position="156"/>
    </location>
</feature>
<evidence type="ECO:0000256" key="3">
    <source>
        <dbReference type="ARBA" id="ARBA00022786"/>
    </source>
</evidence>
<dbReference type="Gene3D" id="3.90.70.10">
    <property type="entry name" value="Cysteine proteinases"/>
    <property type="match status" value="1"/>
</dbReference>
<comment type="similarity">
    <text evidence="6">Belongs to the peptidase C19 family.</text>
</comment>
<feature type="compositionally biased region" description="Polar residues" evidence="7">
    <location>
        <begin position="870"/>
        <end position="894"/>
    </location>
</feature>
<feature type="region of interest" description="Disordered" evidence="7">
    <location>
        <begin position="843"/>
        <end position="901"/>
    </location>
</feature>
<evidence type="ECO:0000256" key="7">
    <source>
        <dbReference type="SAM" id="MobiDB-lite"/>
    </source>
</evidence>
<evidence type="ECO:0000256" key="1">
    <source>
        <dbReference type="ARBA" id="ARBA00000707"/>
    </source>
</evidence>
<dbReference type="InterPro" id="IPR018200">
    <property type="entry name" value="USP_CS"/>
</dbReference>
<dbReference type="STRING" id="77044.A0A1S7UJF1"/>
<dbReference type="PROSITE" id="PS00973">
    <property type="entry name" value="USP_2"/>
    <property type="match status" value="1"/>
</dbReference>
<feature type="region of interest" description="Disordered" evidence="7">
    <location>
        <begin position="112"/>
        <end position="187"/>
    </location>
</feature>
<evidence type="ECO:0000259" key="8">
    <source>
        <dbReference type="PROSITE" id="PS50235"/>
    </source>
</evidence>
<evidence type="ECO:0000256" key="2">
    <source>
        <dbReference type="ARBA" id="ARBA00022670"/>
    </source>
</evidence>
<feature type="domain" description="USP" evidence="8">
    <location>
        <begin position="459"/>
        <end position="843"/>
    </location>
</feature>
<keyword evidence="3 6" id="KW-0833">Ubl conjugation pathway</keyword>
<evidence type="ECO:0000313" key="9">
    <source>
        <dbReference type="EMBL" id="GAP83140.1"/>
    </source>
</evidence>
<reference evidence="9" key="1">
    <citation type="submission" date="2016-03" db="EMBL/GenBank/DDBJ databases">
        <title>Draft genome sequence of Rosellinia necatrix.</title>
        <authorList>
            <person name="Kanematsu S."/>
        </authorList>
    </citation>
    <scope>NUCLEOTIDE SEQUENCE [LARGE SCALE GENOMIC DNA]</scope>
    <source>
        <strain evidence="9">W97</strain>
    </source>
</reference>